<organism evidence="1 2">
    <name type="scientific">Ranatra chinensis</name>
    <dbReference type="NCBI Taxonomy" id="642074"/>
    <lineage>
        <taxon>Eukaryota</taxon>
        <taxon>Metazoa</taxon>
        <taxon>Ecdysozoa</taxon>
        <taxon>Arthropoda</taxon>
        <taxon>Hexapoda</taxon>
        <taxon>Insecta</taxon>
        <taxon>Pterygota</taxon>
        <taxon>Neoptera</taxon>
        <taxon>Paraneoptera</taxon>
        <taxon>Hemiptera</taxon>
        <taxon>Heteroptera</taxon>
        <taxon>Panheteroptera</taxon>
        <taxon>Nepomorpha</taxon>
        <taxon>Nepidae</taxon>
        <taxon>Ranatrinae</taxon>
        <taxon>Ranatra</taxon>
    </lineage>
</organism>
<dbReference type="EMBL" id="JBFDAA010000019">
    <property type="protein sequence ID" value="KAL1115679.1"/>
    <property type="molecule type" value="Genomic_DNA"/>
</dbReference>
<name>A0ABD0YIF5_9HEMI</name>
<dbReference type="Proteomes" id="UP001558652">
    <property type="component" value="Unassembled WGS sequence"/>
</dbReference>
<proteinExistence type="predicted"/>
<dbReference type="AlphaFoldDB" id="A0ABD0YIF5"/>
<evidence type="ECO:0000313" key="1">
    <source>
        <dbReference type="EMBL" id="KAL1115679.1"/>
    </source>
</evidence>
<protein>
    <submittedName>
        <fullName evidence="1">Uncharacterized protein</fullName>
    </submittedName>
</protein>
<evidence type="ECO:0000313" key="2">
    <source>
        <dbReference type="Proteomes" id="UP001558652"/>
    </source>
</evidence>
<reference evidence="1 2" key="1">
    <citation type="submission" date="2024-07" db="EMBL/GenBank/DDBJ databases">
        <title>Chromosome-level genome assembly of the water stick insect Ranatra chinensis (Heteroptera: Nepidae).</title>
        <authorList>
            <person name="Liu X."/>
        </authorList>
    </citation>
    <scope>NUCLEOTIDE SEQUENCE [LARGE SCALE GENOMIC DNA]</scope>
    <source>
        <strain evidence="1">Cailab_2021Rc</strain>
        <tissue evidence="1">Muscle</tissue>
    </source>
</reference>
<gene>
    <name evidence="1" type="ORF">AAG570_005969</name>
</gene>
<comment type="caution">
    <text evidence="1">The sequence shown here is derived from an EMBL/GenBank/DDBJ whole genome shotgun (WGS) entry which is preliminary data.</text>
</comment>
<accession>A0ABD0YIF5</accession>
<sequence length="300" mass="33562">MASKRRNMFYQNKKQETANLPPFCDCISYRPSDIMKPPQGTLPDEEITRLTSFKPRMTLKESQSTRTLSLNGLTVTATVSRKAMTLAPRRSPQTAPSTPTGRCEWDPCHSLTNVCQVVTRSPVSYSAGGRRFFFQDAKIKYLLNVQEKSSILNKLMSEGLQDIQSQKDGKLHVPISVVSCFLFSQQTDYLQHDPQTNLDAPTWSCGAQPEGLILTESNPSSPKPFVRSSTHPGDVEDLPDGCCFRRNNPVLPRRLLFNPRTQAIRPAKWKHTYAPGVRMVSVVSMPDYHAIGSGFDSGPR</sequence>
<keyword evidence="2" id="KW-1185">Reference proteome</keyword>